<dbReference type="GO" id="GO:0030378">
    <property type="term" value="F:serine racemase activity"/>
    <property type="evidence" value="ECO:0007669"/>
    <property type="project" value="UniProtKB-EC"/>
</dbReference>
<comment type="cofactor">
    <cofactor evidence="4">
        <name>Mg(2+)</name>
        <dbReference type="ChEBI" id="CHEBI:18420"/>
    </cofactor>
</comment>
<evidence type="ECO:0000313" key="22">
    <source>
        <dbReference type="EMBL" id="CAD6186213.1"/>
    </source>
</evidence>
<dbReference type="OrthoDB" id="4418812at2759"/>
<comment type="function">
    <text evidence="14">Catalyzes the synthesis of D-serine from L-serine. D-serine is a key coagonist with glutamate at NMDA receptors. Has dehydratase activity towards both L-serine and D-serine.</text>
</comment>
<evidence type="ECO:0000256" key="1">
    <source>
        <dbReference type="ARBA" id="ARBA00001913"/>
    </source>
</evidence>
<comment type="cofactor">
    <cofactor evidence="3">
        <name>Mn(2+)</name>
        <dbReference type="ChEBI" id="CHEBI:29035"/>
    </cofactor>
</comment>
<comment type="catalytic activity">
    <reaction evidence="12">
        <text>D-serine = pyruvate + NH4(+)</text>
        <dbReference type="Rhea" id="RHEA:13977"/>
        <dbReference type="ChEBI" id="CHEBI:15361"/>
        <dbReference type="ChEBI" id="CHEBI:28938"/>
        <dbReference type="ChEBI" id="CHEBI:35247"/>
        <dbReference type="EC" id="4.3.1.18"/>
    </reaction>
</comment>
<dbReference type="EC" id="5.1.1.18" evidence="16"/>
<comment type="catalytic activity">
    <reaction evidence="13">
        <text>L-serine = D-serine</text>
        <dbReference type="Rhea" id="RHEA:10980"/>
        <dbReference type="ChEBI" id="CHEBI:33384"/>
        <dbReference type="ChEBI" id="CHEBI:35247"/>
        <dbReference type="EC" id="5.1.1.18"/>
    </reaction>
</comment>
<dbReference type="InterPro" id="IPR001926">
    <property type="entry name" value="TrpB-like_PALP"/>
</dbReference>
<dbReference type="SUPFAM" id="SSF53686">
    <property type="entry name" value="Tryptophan synthase beta subunit-like PLP-dependent enzymes"/>
    <property type="match status" value="1"/>
</dbReference>
<evidence type="ECO:0000256" key="2">
    <source>
        <dbReference type="ARBA" id="ARBA00001933"/>
    </source>
</evidence>
<dbReference type="GO" id="GO:0018114">
    <property type="term" value="F:threonine racemase activity"/>
    <property type="evidence" value="ECO:0007669"/>
    <property type="project" value="TreeGrafter"/>
</dbReference>
<name>A0A8S1GU86_9PELO</name>
<dbReference type="GO" id="GO:0005524">
    <property type="term" value="F:ATP binding"/>
    <property type="evidence" value="ECO:0007669"/>
    <property type="project" value="TreeGrafter"/>
</dbReference>
<dbReference type="InterPro" id="IPR036052">
    <property type="entry name" value="TrpB-like_PALP_sf"/>
</dbReference>
<feature type="domain" description="Tryptophan synthase beta chain-like PALP" evidence="21">
    <location>
        <begin position="20"/>
        <end position="292"/>
    </location>
</feature>
<evidence type="ECO:0000256" key="16">
    <source>
        <dbReference type="ARBA" id="ARBA00066592"/>
    </source>
</evidence>
<evidence type="ECO:0000256" key="7">
    <source>
        <dbReference type="ARBA" id="ARBA00022842"/>
    </source>
</evidence>
<evidence type="ECO:0000256" key="14">
    <source>
        <dbReference type="ARBA" id="ARBA00056426"/>
    </source>
</evidence>
<evidence type="ECO:0000259" key="21">
    <source>
        <dbReference type="Pfam" id="PF00291"/>
    </source>
</evidence>
<dbReference type="FunFam" id="3.40.50.1100:FF:000041">
    <property type="entry name" value="Threonine ammonia-lyase, variant"/>
    <property type="match status" value="1"/>
</dbReference>
<evidence type="ECO:0000256" key="11">
    <source>
        <dbReference type="ARBA" id="ARBA00049406"/>
    </source>
</evidence>
<dbReference type="EC" id="4.3.1.18" evidence="15"/>
<protein>
    <recommendedName>
        <fullName evidence="17">Serine racemase</fullName>
        <ecNumber evidence="6">4.3.1.17</ecNumber>
        <ecNumber evidence="15">4.3.1.18</ecNumber>
        <ecNumber evidence="16">5.1.1.18</ecNumber>
    </recommendedName>
    <alternativeName>
        <fullName evidence="18">D-serine ammonia-lyase</fullName>
    </alternativeName>
    <alternativeName>
        <fullName evidence="20">D-serine dehydratase</fullName>
    </alternativeName>
    <alternativeName>
        <fullName evidence="19">L-serine ammonia-lyase</fullName>
    </alternativeName>
    <alternativeName>
        <fullName evidence="10">L-serine dehydratase</fullName>
    </alternativeName>
</protein>
<dbReference type="PANTHER" id="PTHR43050:SF1">
    <property type="entry name" value="SERINE RACEMASE"/>
    <property type="match status" value="1"/>
</dbReference>
<gene>
    <name evidence="22" type="ORF">CAUJ_LOCUS2132</name>
</gene>
<dbReference type="GO" id="GO:0030170">
    <property type="term" value="F:pyridoxal phosphate binding"/>
    <property type="evidence" value="ECO:0007669"/>
    <property type="project" value="InterPro"/>
</dbReference>
<dbReference type="GO" id="GO:0000287">
    <property type="term" value="F:magnesium ion binding"/>
    <property type="evidence" value="ECO:0007669"/>
    <property type="project" value="TreeGrafter"/>
</dbReference>
<dbReference type="Pfam" id="PF00291">
    <property type="entry name" value="PALP"/>
    <property type="match status" value="1"/>
</dbReference>
<comment type="caution">
    <text evidence="22">The sequence shown here is derived from an EMBL/GenBank/DDBJ whole genome shotgun (WGS) entry which is preliminary data.</text>
</comment>
<evidence type="ECO:0000256" key="18">
    <source>
        <dbReference type="ARBA" id="ARBA00076108"/>
    </source>
</evidence>
<dbReference type="GO" id="GO:0008721">
    <property type="term" value="F:D-serine ammonia-lyase activity"/>
    <property type="evidence" value="ECO:0007669"/>
    <property type="project" value="UniProtKB-EC"/>
</dbReference>
<evidence type="ECO:0000256" key="12">
    <source>
        <dbReference type="ARBA" id="ARBA00050422"/>
    </source>
</evidence>
<evidence type="ECO:0000256" key="8">
    <source>
        <dbReference type="ARBA" id="ARBA00022898"/>
    </source>
</evidence>
<evidence type="ECO:0000313" key="23">
    <source>
        <dbReference type="Proteomes" id="UP000835052"/>
    </source>
</evidence>
<evidence type="ECO:0000256" key="10">
    <source>
        <dbReference type="ARBA" id="ARBA00031418"/>
    </source>
</evidence>
<evidence type="ECO:0000256" key="17">
    <source>
        <dbReference type="ARBA" id="ARBA00070760"/>
    </source>
</evidence>
<evidence type="ECO:0000256" key="6">
    <source>
        <dbReference type="ARBA" id="ARBA00012093"/>
    </source>
</evidence>
<evidence type="ECO:0000256" key="4">
    <source>
        <dbReference type="ARBA" id="ARBA00001946"/>
    </source>
</evidence>
<dbReference type="EC" id="4.3.1.17" evidence="6"/>
<evidence type="ECO:0000256" key="13">
    <source>
        <dbReference type="ARBA" id="ARBA00051769"/>
    </source>
</evidence>
<comment type="cofactor">
    <cofactor evidence="2">
        <name>pyridoxal 5'-phosphate</name>
        <dbReference type="ChEBI" id="CHEBI:597326"/>
    </cofactor>
</comment>
<keyword evidence="8" id="KW-0663">Pyridoxal phosphate</keyword>
<evidence type="ECO:0000256" key="15">
    <source>
        <dbReference type="ARBA" id="ARBA00066349"/>
    </source>
</evidence>
<dbReference type="InterPro" id="IPR000634">
    <property type="entry name" value="Ser/Thr_deHydtase_PyrdxlP-BS"/>
</dbReference>
<dbReference type="PROSITE" id="PS00165">
    <property type="entry name" value="DEHYDRATASE_SER_THR"/>
    <property type="match status" value="1"/>
</dbReference>
<dbReference type="Proteomes" id="UP000835052">
    <property type="component" value="Unassembled WGS sequence"/>
</dbReference>
<keyword evidence="7" id="KW-0460">Magnesium</keyword>
<dbReference type="EMBL" id="CAJGYM010000004">
    <property type="protein sequence ID" value="CAD6186213.1"/>
    <property type="molecule type" value="Genomic_DNA"/>
</dbReference>
<dbReference type="GO" id="GO:0003941">
    <property type="term" value="F:L-serine ammonia-lyase activity"/>
    <property type="evidence" value="ECO:0007669"/>
    <property type="project" value="UniProtKB-EC"/>
</dbReference>
<comment type="similarity">
    <text evidence="5">Belongs to the serine/threonine dehydratase family.</text>
</comment>
<dbReference type="GO" id="GO:0006563">
    <property type="term" value="P:L-serine metabolic process"/>
    <property type="evidence" value="ECO:0007669"/>
    <property type="project" value="UniProtKB-ARBA"/>
</dbReference>
<dbReference type="Gene3D" id="3.40.50.1100">
    <property type="match status" value="2"/>
</dbReference>
<evidence type="ECO:0000256" key="9">
    <source>
        <dbReference type="ARBA" id="ARBA00023239"/>
    </source>
</evidence>
<keyword evidence="23" id="KW-1185">Reference proteome</keyword>
<comment type="catalytic activity">
    <reaction evidence="11">
        <text>L-serine = pyruvate + NH4(+)</text>
        <dbReference type="Rhea" id="RHEA:19169"/>
        <dbReference type="ChEBI" id="CHEBI:15361"/>
        <dbReference type="ChEBI" id="CHEBI:28938"/>
        <dbReference type="ChEBI" id="CHEBI:33384"/>
        <dbReference type="EC" id="4.3.1.17"/>
    </reaction>
</comment>
<comment type="cofactor">
    <cofactor evidence="1">
        <name>Ca(2+)</name>
        <dbReference type="ChEBI" id="CHEBI:29108"/>
    </cofactor>
</comment>
<evidence type="ECO:0000256" key="5">
    <source>
        <dbReference type="ARBA" id="ARBA00010869"/>
    </source>
</evidence>
<dbReference type="AlphaFoldDB" id="A0A8S1GU86"/>
<dbReference type="GO" id="GO:0070179">
    <property type="term" value="P:D-serine biosynthetic process"/>
    <property type="evidence" value="ECO:0007669"/>
    <property type="project" value="TreeGrafter"/>
</dbReference>
<evidence type="ECO:0000256" key="3">
    <source>
        <dbReference type="ARBA" id="ARBA00001936"/>
    </source>
</evidence>
<keyword evidence="9" id="KW-0456">Lyase</keyword>
<reference evidence="22" key="1">
    <citation type="submission" date="2020-10" db="EMBL/GenBank/DDBJ databases">
        <authorList>
            <person name="Kikuchi T."/>
        </authorList>
    </citation>
    <scope>NUCLEOTIDE SEQUENCE</scope>
    <source>
        <strain evidence="22">NKZ352</strain>
    </source>
</reference>
<dbReference type="PANTHER" id="PTHR43050">
    <property type="entry name" value="SERINE / THREONINE RACEMASE FAMILY MEMBER"/>
    <property type="match status" value="1"/>
</dbReference>
<dbReference type="CDD" id="cd01562">
    <property type="entry name" value="Thr-dehyd"/>
    <property type="match status" value="1"/>
</dbReference>
<sequence length="313" mass="34472">MKAEIGLEEMEKAYERLEGKIHRTPIMESSLIDQVIGLPVKFKCEHLQKTGSFKSRGALNSTLRAKEAGAKGVITHSSGNHGQALAWAAKSCGLPCTVVVPENAPPSKREAIAAYDADVRLCQPTVKAREEDCQRLSKELGYTVVEPFNEPDMINGHASIVKEIFEQEPETDSIFVSLGGGGFASAIAYYTAKTHPDVKVFVVEPQGKFLKQYLDEGTLPENDVVNTIADGVRVLRIGDYCKPIIEAHCKDNLITVNDDEIREAMRLVWTRLKQRVEPTACMALAALLHYKPSTVHRPMVILCGGNVDLNFLP</sequence>
<organism evidence="22 23">
    <name type="scientific">Caenorhabditis auriculariae</name>
    <dbReference type="NCBI Taxonomy" id="2777116"/>
    <lineage>
        <taxon>Eukaryota</taxon>
        <taxon>Metazoa</taxon>
        <taxon>Ecdysozoa</taxon>
        <taxon>Nematoda</taxon>
        <taxon>Chromadorea</taxon>
        <taxon>Rhabditida</taxon>
        <taxon>Rhabditina</taxon>
        <taxon>Rhabditomorpha</taxon>
        <taxon>Rhabditoidea</taxon>
        <taxon>Rhabditidae</taxon>
        <taxon>Peloderinae</taxon>
        <taxon>Caenorhabditis</taxon>
    </lineage>
</organism>
<accession>A0A8S1GU86</accession>
<evidence type="ECO:0000256" key="19">
    <source>
        <dbReference type="ARBA" id="ARBA00081060"/>
    </source>
</evidence>
<evidence type="ECO:0000256" key="20">
    <source>
        <dbReference type="ARBA" id="ARBA00081761"/>
    </source>
</evidence>
<proteinExistence type="inferred from homology"/>